<dbReference type="Pfam" id="PF14322">
    <property type="entry name" value="SusD-like_3"/>
    <property type="match status" value="1"/>
</dbReference>
<accession>A0ABX4EH03</accession>
<organism evidence="9 10">
    <name type="scientific">Segatella bryantii</name>
    <name type="common">Prevotella bryantii</name>
    <dbReference type="NCBI Taxonomy" id="77095"/>
    <lineage>
        <taxon>Bacteria</taxon>
        <taxon>Pseudomonadati</taxon>
        <taxon>Bacteroidota</taxon>
        <taxon>Bacteroidia</taxon>
        <taxon>Bacteroidales</taxon>
        <taxon>Prevotellaceae</taxon>
        <taxon>Segatella</taxon>
    </lineage>
</organism>
<feature type="domain" description="RagB/SusD" evidence="7">
    <location>
        <begin position="279"/>
        <end position="574"/>
    </location>
</feature>
<evidence type="ECO:0000256" key="3">
    <source>
        <dbReference type="ARBA" id="ARBA00022729"/>
    </source>
</evidence>
<evidence type="ECO:0000256" key="6">
    <source>
        <dbReference type="SAM" id="Phobius"/>
    </source>
</evidence>
<comment type="subcellular location">
    <subcellularLocation>
        <location evidence="1">Cell outer membrane</location>
    </subcellularLocation>
</comment>
<keyword evidence="10" id="KW-1185">Reference proteome</keyword>
<protein>
    <submittedName>
        <fullName evidence="9">RagB/SusD family nutrient uptake outer membrane protein</fullName>
    </submittedName>
</protein>
<dbReference type="InterPro" id="IPR012944">
    <property type="entry name" value="SusD_RagB_dom"/>
</dbReference>
<evidence type="ECO:0000313" key="9">
    <source>
        <dbReference type="EMBL" id="OYP54924.1"/>
    </source>
</evidence>
<comment type="similarity">
    <text evidence="2">Belongs to the SusD family.</text>
</comment>
<dbReference type="Gene3D" id="1.25.40.390">
    <property type="match status" value="1"/>
</dbReference>
<dbReference type="InterPro" id="IPR033985">
    <property type="entry name" value="SusD-like_N"/>
</dbReference>
<evidence type="ECO:0000256" key="1">
    <source>
        <dbReference type="ARBA" id="ARBA00004442"/>
    </source>
</evidence>
<evidence type="ECO:0000313" key="10">
    <source>
        <dbReference type="Proteomes" id="UP000216189"/>
    </source>
</evidence>
<evidence type="ECO:0000256" key="2">
    <source>
        <dbReference type="ARBA" id="ARBA00006275"/>
    </source>
</evidence>
<evidence type="ECO:0000259" key="7">
    <source>
        <dbReference type="Pfam" id="PF07980"/>
    </source>
</evidence>
<dbReference type="Proteomes" id="UP000216189">
    <property type="component" value="Unassembled WGS sequence"/>
</dbReference>
<proteinExistence type="inferred from homology"/>
<evidence type="ECO:0000259" key="8">
    <source>
        <dbReference type="Pfam" id="PF14322"/>
    </source>
</evidence>
<feature type="domain" description="SusD-like N-terminal" evidence="8">
    <location>
        <begin position="96"/>
        <end position="214"/>
    </location>
</feature>
<dbReference type="Pfam" id="PF07980">
    <property type="entry name" value="SusD_RagB"/>
    <property type="match status" value="1"/>
</dbReference>
<gene>
    <name evidence="9" type="ORF">CIK91_08045</name>
</gene>
<feature type="transmembrane region" description="Helical" evidence="6">
    <location>
        <begin position="7"/>
        <end position="28"/>
    </location>
</feature>
<dbReference type="InterPro" id="IPR011990">
    <property type="entry name" value="TPR-like_helical_dom_sf"/>
</dbReference>
<keyword evidence="6" id="KW-1133">Transmembrane helix</keyword>
<evidence type="ECO:0000256" key="4">
    <source>
        <dbReference type="ARBA" id="ARBA00023136"/>
    </source>
</evidence>
<dbReference type="EMBL" id="NPJF01000037">
    <property type="protein sequence ID" value="OYP54924.1"/>
    <property type="molecule type" value="Genomic_DNA"/>
</dbReference>
<dbReference type="SUPFAM" id="SSF48452">
    <property type="entry name" value="TPR-like"/>
    <property type="match status" value="1"/>
</dbReference>
<dbReference type="RefSeq" id="WP_094448611.1">
    <property type="nucleotide sequence ID" value="NZ_CP091802.1"/>
</dbReference>
<keyword evidence="4 6" id="KW-0472">Membrane</keyword>
<keyword evidence="5" id="KW-0998">Cell outer membrane</keyword>
<keyword evidence="6" id="KW-0812">Transmembrane</keyword>
<evidence type="ECO:0000256" key="5">
    <source>
        <dbReference type="ARBA" id="ARBA00023237"/>
    </source>
</evidence>
<sequence length="575" mass="65481">MTTPSIVVVRSIALSAVSMLLAGCSGLLNQKPRDVITNDASLWNNANLVESYTNGFYENYIGYGQNSEFGWFYFKSLGDDQANPDFDNWSFTTVPSTSKEWTDKFTQIRRVNYLLDGLKTSTLPLAQKNQFEGIGRLNRAWLYYQLVREYGDIQWEDRVINNPDDPIVYGERTSRDQVMDYVLQDLDFAIAHIPTATSKFSWSKEMALAMKSDICLFEGTYCKYRTQADNGEAPNENRAQKYLQECVSASETLIHSGMYSLMPMYGEVYHSLDLSNASEVIFARHYEKDAIGHSLVDYNVGSTTQRGLTKDAVDAFLFTDGKPLATTSLPTDDRAQLNQQGNYSIQHLLAHKDQRLSAIIDSVICYNGHGWIRPEPSPDGKLTMEMTSSTGYTIRKYDTPAVLLYYRTNVKTGYTDAPLFWYAVIQLNLAEAKAELGIITQEDLDETINPLQHRVGLPAMTLNPEADPANNQGVSHLIWEIRRVRRCELMLDNWYRYWDLVRWHQLDKLDSNRYPAINRGANLTAAEHSQVKVDADGYMIATSATRSYLPKYYFYPIPTNDINLNGTIKQNIGWE</sequence>
<comment type="caution">
    <text evidence="9">The sequence shown here is derived from an EMBL/GenBank/DDBJ whole genome shotgun (WGS) entry which is preliminary data.</text>
</comment>
<reference evidence="9 10" key="1">
    <citation type="submission" date="2017-08" db="EMBL/GenBank/DDBJ databases">
        <title>Comparative genomics of non-oral Prevotella species.</title>
        <authorList>
            <person name="Accetto T."/>
            <person name="Nograsek B."/>
            <person name="Avgustin G."/>
        </authorList>
    </citation>
    <scope>NUCLEOTIDE SEQUENCE [LARGE SCALE GENOMIC DNA]</scope>
    <source>
        <strain evidence="9 10">TC1-1</strain>
    </source>
</reference>
<name>A0ABX4EH03_SEGBR</name>
<keyword evidence="3" id="KW-0732">Signal</keyword>